<dbReference type="PRINTS" id="PR00032">
    <property type="entry name" value="HTHARAC"/>
</dbReference>
<dbReference type="GO" id="GO:0003700">
    <property type="term" value="F:DNA-binding transcription factor activity"/>
    <property type="evidence" value="ECO:0007669"/>
    <property type="project" value="InterPro"/>
</dbReference>
<dbReference type="InterPro" id="IPR009057">
    <property type="entry name" value="Homeodomain-like_sf"/>
</dbReference>
<dbReference type="InterPro" id="IPR050204">
    <property type="entry name" value="AraC_XylS_family_regulators"/>
</dbReference>
<proteinExistence type="predicted"/>
<dbReference type="eggNOG" id="COG2207">
    <property type="taxonomic scope" value="Bacteria"/>
</dbReference>
<reference evidence="5 6" key="1">
    <citation type="journal article" date="2014" name="Antonie Van Leeuwenhoek">
        <title>Hyphomonas beringensis sp. nov. and Hyphomonas chukchiensis sp. nov., isolated from surface seawater of the Bering Sea and Chukchi Sea.</title>
        <authorList>
            <person name="Li C."/>
            <person name="Lai Q."/>
            <person name="Li G."/>
            <person name="Dong C."/>
            <person name="Wang J."/>
            <person name="Liao Y."/>
            <person name="Shao Z."/>
        </authorList>
    </citation>
    <scope>NUCLEOTIDE SEQUENCE [LARGE SCALE GENOMIC DNA]</scope>
    <source>
        <strain evidence="5 6">PS728</strain>
    </source>
</reference>
<keyword evidence="1" id="KW-0805">Transcription regulation</keyword>
<dbReference type="InterPro" id="IPR020449">
    <property type="entry name" value="Tscrpt_reg_AraC-type_HTH"/>
</dbReference>
<keyword evidence="2" id="KW-0238">DNA-binding</keyword>
<dbReference type="PANTHER" id="PTHR46796:SF14">
    <property type="entry name" value="TRANSCRIPTIONAL REGULATORY PROTEIN"/>
    <property type="match status" value="1"/>
</dbReference>
<sequence length="299" mass="32870">MARYICTAEDIIADTLHTKPDVAVEVNTAHGFGQLVRWRQFIGSYKLPPLPTAVMSVHLGGTRTIRYKDGDIWSEKSSIPGTVTIVPSGVETEWLINGELDCATFSIGYESATLKDLPENFSKLSLGFSDPLSMALTRQIIAELYQPSCLSRDDYVKKLVETLQAHVLLDRATITKLDIPGSAGNMSAMHAILNRIAQNPGDVMKTEELAEELNMSPTLFCRTFKAITGKTPKQYALDIRIDRAKELLEASPCSAGMIAEQLGFSSQSHFNRVFRDVVGVPPIQYRLAFTGSGKQARAS</sequence>
<dbReference type="EMBL" id="ARYM01000017">
    <property type="protein sequence ID" value="KCZ97600.1"/>
    <property type="molecule type" value="Genomic_DNA"/>
</dbReference>
<dbReference type="InterPro" id="IPR018060">
    <property type="entry name" value="HTH_AraC"/>
</dbReference>
<dbReference type="STRING" id="1280954.HPO_13942"/>
<feature type="domain" description="HTH araC/xylS-type" evidence="4">
    <location>
        <begin position="190"/>
        <end position="288"/>
    </location>
</feature>
<dbReference type="SMART" id="SM00342">
    <property type="entry name" value="HTH_ARAC"/>
    <property type="match status" value="1"/>
</dbReference>
<dbReference type="PANTHER" id="PTHR46796">
    <property type="entry name" value="HTH-TYPE TRANSCRIPTIONAL ACTIVATOR RHAS-RELATED"/>
    <property type="match status" value="1"/>
</dbReference>
<dbReference type="PATRIC" id="fig|1280954.3.peg.2823"/>
<dbReference type="PROSITE" id="PS01124">
    <property type="entry name" value="HTH_ARAC_FAMILY_2"/>
    <property type="match status" value="1"/>
</dbReference>
<protein>
    <submittedName>
        <fullName evidence="5">AraC family transcriptional regulator</fullName>
    </submittedName>
</protein>
<dbReference type="OrthoDB" id="9816011at2"/>
<evidence type="ECO:0000256" key="2">
    <source>
        <dbReference type="ARBA" id="ARBA00023125"/>
    </source>
</evidence>
<name>A0A062VDT7_9PROT</name>
<dbReference type="Proteomes" id="UP000027100">
    <property type="component" value="Unassembled WGS sequence"/>
</dbReference>
<dbReference type="Pfam" id="PF12833">
    <property type="entry name" value="HTH_18"/>
    <property type="match status" value="1"/>
</dbReference>
<evidence type="ECO:0000256" key="3">
    <source>
        <dbReference type="ARBA" id="ARBA00023163"/>
    </source>
</evidence>
<gene>
    <name evidence="5" type="ORF">HPO_13942</name>
</gene>
<evidence type="ECO:0000256" key="1">
    <source>
        <dbReference type="ARBA" id="ARBA00023015"/>
    </source>
</evidence>
<dbReference type="SUPFAM" id="SSF46689">
    <property type="entry name" value="Homeodomain-like"/>
    <property type="match status" value="2"/>
</dbReference>
<keyword evidence="6" id="KW-1185">Reference proteome</keyword>
<organism evidence="5 6">
    <name type="scientific">Hyphomonas polymorpha PS728</name>
    <dbReference type="NCBI Taxonomy" id="1280954"/>
    <lineage>
        <taxon>Bacteria</taxon>
        <taxon>Pseudomonadati</taxon>
        <taxon>Pseudomonadota</taxon>
        <taxon>Alphaproteobacteria</taxon>
        <taxon>Hyphomonadales</taxon>
        <taxon>Hyphomonadaceae</taxon>
        <taxon>Hyphomonas</taxon>
    </lineage>
</organism>
<accession>A0A062VDT7</accession>
<keyword evidence="3" id="KW-0804">Transcription</keyword>
<dbReference type="AlphaFoldDB" id="A0A062VDT7"/>
<comment type="caution">
    <text evidence="5">The sequence shown here is derived from an EMBL/GenBank/DDBJ whole genome shotgun (WGS) entry which is preliminary data.</text>
</comment>
<dbReference type="RefSeq" id="WP_051612632.1">
    <property type="nucleotide sequence ID" value="NZ_ARYM01000017.1"/>
</dbReference>
<evidence type="ECO:0000313" key="6">
    <source>
        <dbReference type="Proteomes" id="UP000027100"/>
    </source>
</evidence>
<evidence type="ECO:0000259" key="4">
    <source>
        <dbReference type="PROSITE" id="PS01124"/>
    </source>
</evidence>
<dbReference type="Gene3D" id="1.10.10.60">
    <property type="entry name" value="Homeodomain-like"/>
    <property type="match status" value="2"/>
</dbReference>
<evidence type="ECO:0000313" key="5">
    <source>
        <dbReference type="EMBL" id="KCZ97600.1"/>
    </source>
</evidence>
<dbReference type="GO" id="GO:0043565">
    <property type="term" value="F:sequence-specific DNA binding"/>
    <property type="evidence" value="ECO:0007669"/>
    <property type="project" value="InterPro"/>
</dbReference>